<accession>A0ABY9BUS3</accession>
<protein>
    <submittedName>
        <fullName evidence="1">Uncharacterized protein</fullName>
    </submittedName>
</protein>
<gene>
    <name evidence="1" type="ORF">VitviT2T_006064</name>
</gene>
<evidence type="ECO:0000313" key="2">
    <source>
        <dbReference type="Proteomes" id="UP001227230"/>
    </source>
</evidence>
<dbReference type="EMBL" id="CP126652">
    <property type="protein sequence ID" value="WJZ86624.1"/>
    <property type="molecule type" value="Genomic_DNA"/>
</dbReference>
<name>A0ABY9BUS3_VITVI</name>
<organism evidence="1 2">
    <name type="scientific">Vitis vinifera</name>
    <name type="common">Grape</name>
    <dbReference type="NCBI Taxonomy" id="29760"/>
    <lineage>
        <taxon>Eukaryota</taxon>
        <taxon>Viridiplantae</taxon>
        <taxon>Streptophyta</taxon>
        <taxon>Embryophyta</taxon>
        <taxon>Tracheophyta</taxon>
        <taxon>Spermatophyta</taxon>
        <taxon>Magnoliopsida</taxon>
        <taxon>eudicotyledons</taxon>
        <taxon>Gunneridae</taxon>
        <taxon>Pentapetalae</taxon>
        <taxon>rosids</taxon>
        <taxon>Vitales</taxon>
        <taxon>Vitaceae</taxon>
        <taxon>Viteae</taxon>
        <taxon>Vitis</taxon>
    </lineage>
</organism>
<dbReference type="Proteomes" id="UP001227230">
    <property type="component" value="Chromosome 5"/>
</dbReference>
<sequence length="113" mass="13361">MTRIQLFFTLLRIESLSTITWNQDIDSLPCIFQVVFLGEYTVWLCIPQIICRTWLWWPVHIHYLFAQRRASSAGFLKREDGFVKSGILDEDQQYSCFLMEWTNGWSSYGIVAL</sequence>
<evidence type="ECO:0000313" key="1">
    <source>
        <dbReference type="EMBL" id="WJZ86624.1"/>
    </source>
</evidence>
<reference evidence="1 2" key="1">
    <citation type="journal article" date="2023" name="Hortic Res">
        <title>The complete reference genome for grapevine (Vitis vinifera L.) genetics and breeding.</title>
        <authorList>
            <person name="Shi X."/>
            <person name="Cao S."/>
            <person name="Wang X."/>
            <person name="Huang S."/>
            <person name="Wang Y."/>
            <person name="Liu Z."/>
            <person name="Liu W."/>
            <person name="Leng X."/>
            <person name="Peng Y."/>
            <person name="Wang N."/>
            <person name="Wang Y."/>
            <person name="Ma Z."/>
            <person name="Xu X."/>
            <person name="Zhang F."/>
            <person name="Xue H."/>
            <person name="Zhong H."/>
            <person name="Wang Y."/>
            <person name="Zhang K."/>
            <person name="Velt A."/>
            <person name="Avia K."/>
            <person name="Holtgrawe D."/>
            <person name="Grimplet J."/>
            <person name="Matus J.T."/>
            <person name="Ware D."/>
            <person name="Wu X."/>
            <person name="Wang H."/>
            <person name="Liu C."/>
            <person name="Fang Y."/>
            <person name="Rustenholz C."/>
            <person name="Cheng Z."/>
            <person name="Xiao H."/>
            <person name="Zhou Y."/>
        </authorList>
    </citation>
    <scope>NUCLEOTIDE SEQUENCE [LARGE SCALE GENOMIC DNA]</scope>
    <source>
        <strain evidence="2">cv. Pinot noir / PN40024</strain>
        <tissue evidence="1">Leaf</tissue>
    </source>
</reference>
<proteinExistence type="predicted"/>
<keyword evidence="2" id="KW-1185">Reference proteome</keyword>